<dbReference type="HOGENOM" id="CLU_1061754_0_0_1"/>
<dbReference type="VEuPathDB" id="FungiDB:CLUG_01941"/>
<gene>
    <name evidence="2" type="ORF">CLUG_01941</name>
</gene>
<evidence type="ECO:0000256" key="1">
    <source>
        <dbReference type="SAM" id="MobiDB-lite"/>
    </source>
</evidence>
<dbReference type="EMBL" id="CH408077">
    <property type="protein sequence ID" value="EEQ37819.1"/>
    <property type="molecule type" value="Genomic_DNA"/>
</dbReference>
<protein>
    <submittedName>
        <fullName evidence="2">Uncharacterized protein</fullName>
    </submittedName>
</protein>
<dbReference type="InParanoid" id="C4Y159"/>
<organism evidence="2 3">
    <name type="scientific">Clavispora lusitaniae (strain ATCC 42720)</name>
    <name type="common">Yeast</name>
    <name type="synonym">Candida lusitaniae</name>
    <dbReference type="NCBI Taxonomy" id="306902"/>
    <lineage>
        <taxon>Eukaryota</taxon>
        <taxon>Fungi</taxon>
        <taxon>Dikarya</taxon>
        <taxon>Ascomycota</taxon>
        <taxon>Saccharomycotina</taxon>
        <taxon>Pichiomycetes</taxon>
        <taxon>Metschnikowiaceae</taxon>
        <taxon>Clavispora</taxon>
    </lineage>
</organism>
<dbReference type="Proteomes" id="UP000007703">
    <property type="component" value="Unassembled WGS sequence"/>
</dbReference>
<accession>C4Y159</accession>
<proteinExistence type="predicted"/>
<evidence type="ECO:0000313" key="3">
    <source>
        <dbReference type="Proteomes" id="UP000007703"/>
    </source>
</evidence>
<dbReference type="AlphaFoldDB" id="C4Y159"/>
<evidence type="ECO:0000313" key="2">
    <source>
        <dbReference type="EMBL" id="EEQ37819.1"/>
    </source>
</evidence>
<dbReference type="KEGG" id="clu:CLUG_01941"/>
<name>C4Y159_CLAL4</name>
<sequence length="262" mass="28824">MSDTVWCYTFTDIHVLRLQLWIISTWFGQSRKHKLQLVLYTSINKLGRLVLDLSLVSLLLRSSSLSFSLSLQQNLLPFRQRCRLALVQFLLLHGQHNGTQKQHNGDGSGIHSGSNQLSGTGHDLVSVDVDPGAPHRSDPRSENDLVLVVVQGSEGLFGQGHVVPLSVLLHHLSVGVVGSVHLSIKVPRALVGKEGRNGNGGHGKNTCFHRSVEGSKSHWVSGFKVGEETDRNQTTIKQAFGTFCKDMRGVGFSFFLGNDFHD</sequence>
<reference evidence="2 3" key="1">
    <citation type="journal article" date="2009" name="Nature">
        <title>Evolution of pathogenicity and sexual reproduction in eight Candida genomes.</title>
        <authorList>
            <person name="Butler G."/>
            <person name="Rasmussen M.D."/>
            <person name="Lin M.F."/>
            <person name="Santos M.A."/>
            <person name="Sakthikumar S."/>
            <person name="Munro C.A."/>
            <person name="Rheinbay E."/>
            <person name="Grabherr M."/>
            <person name="Forche A."/>
            <person name="Reedy J.L."/>
            <person name="Agrafioti I."/>
            <person name="Arnaud M.B."/>
            <person name="Bates S."/>
            <person name="Brown A.J."/>
            <person name="Brunke S."/>
            <person name="Costanzo M.C."/>
            <person name="Fitzpatrick D.A."/>
            <person name="de Groot P.W."/>
            <person name="Harris D."/>
            <person name="Hoyer L.L."/>
            <person name="Hube B."/>
            <person name="Klis F.M."/>
            <person name="Kodira C."/>
            <person name="Lennard N."/>
            <person name="Logue M.E."/>
            <person name="Martin R."/>
            <person name="Neiman A.M."/>
            <person name="Nikolaou E."/>
            <person name="Quail M.A."/>
            <person name="Quinn J."/>
            <person name="Santos M.C."/>
            <person name="Schmitzberger F.F."/>
            <person name="Sherlock G."/>
            <person name="Shah P."/>
            <person name="Silverstein K.A."/>
            <person name="Skrzypek M.S."/>
            <person name="Soll D."/>
            <person name="Staggs R."/>
            <person name="Stansfield I."/>
            <person name="Stumpf M.P."/>
            <person name="Sudbery P.E."/>
            <person name="Srikantha T."/>
            <person name="Zeng Q."/>
            <person name="Berman J."/>
            <person name="Berriman M."/>
            <person name="Heitman J."/>
            <person name="Gow N.A."/>
            <person name="Lorenz M.C."/>
            <person name="Birren B.W."/>
            <person name="Kellis M."/>
            <person name="Cuomo C.A."/>
        </authorList>
    </citation>
    <scope>NUCLEOTIDE SEQUENCE [LARGE SCALE GENOMIC DNA]</scope>
    <source>
        <strain evidence="2 3">ATCC 42720</strain>
    </source>
</reference>
<feature type="region of interest" description="Disordered" evidence="1">
    <location>
        <begin position="121"/>
        <end position="140"/>
    </location>
</feature>